<dbReference type="Proteomes" id="UP000800097">
    <property type="component" value="Unassembled WGS sequence"/>
</dbReference>
<dbReference type="AlphaFoldDB" id="A0A6A6J6T3"/>
<organism evidence="1 2">
    <name type="scientific">Westerdykella ornata</name>
    <dbReference type="NCBI Taxonomy" id="318751"/>
    <lineage>
        <taxon>Eukaryota</taxon>
        <taxon>Fungi</taxon>
        <taxon>Dikarya</taxon>
        <taxon>Ascomycota</taxon>
        <taxon>Pezizomycotina</taxon>
        <taxon>Dothideomycetes</taxon>
        <taxon>Pleosporomycetidae</taxon>
        <taxon>Pleosporales</taxon>
        <taxon>Sporormiaceae</taxon>
        <taxon>Westerdykella</taxon>
    </lineage>
</organism>
<dbReference type="RefSeq" id="XP_033649820.1">
    <property type="nucleotide sequence ID" value="XM_033801244.1"/>
</dbReference>
<dbReference type="EMBL" id="ML986523">
    <property type="protein sequence ID" value="KAF2272281.1"/>
    <property type="molecule type" value="Genomic_DNA"/>
</dbReference>
<proteinExistence type="predicted"/>
<protein>
    <submittedName>
        <fullName evidence="1">Uncharacterized protein</fullName>
    </submittedName>
</protein>
<accession>A0A6A6J6T3</accession>
<evidence type="ECO:0000313" key="2">
    <source>
        <dbReference type="Proteomes" id="UP000800097"/>
    </source>
</evidence>
<name>A0A6A6J6T3_WESOR</name>
<sequence length="149" mass="16684">MGLGDVQLSSALAASARTRSLAGHTTLETFRNEMQRRDLDDELAEAHHRRRVRIMRKQNPWLELASSTRYPGPQEHLQHGGSILYKSSQHKRHSSSANSVFPAYFDNDRAPALTWLVSSPWPGSSAKLRPFGTYGTFATVRLIPSGQLQ</sequence>
<evidence type="ECO:0000313" key="1">
    <source>
        <dbReference type="EMBL" id="KAF2272281.1"/>
    </source>
</evidence>
<keyword evidence="2" id="KW-1185">Reference proteome</keyword>
<reference evidence="1" key="1">
    <citation type="journal article" date="2020" name="Stud. Mycol.">
        <title>101 Dothideomycetes genomes: a test case for predicting lifestyles and emergence of pathogens.</title>
        <authorList>
            <person name="Haridas S."/>
            <person name="Albert R."/>
            <person name="Binder M."/>
            <person name="Bloem J."/>
            <person name="Labutti K."/>
            <person name="Salamov A."/>
            <person name="Andreopoulos B."/>
            <person name="Baker S."/>
            <person name="Barry K."/>
            <person name="Bills G."/>
            <person name="Bluhm B."/>
            <person name="Cannon C."/>
            <person name="Castanera R."/>
            <person name="Culley D."/>
            <person name="Daum C."/>
            <person name="Ezra D."/>
            <person name="Gonzalez J."/>
            <person name="Henrissat B."/>
            <person name="Kuo A."/>
            <person name="Liang C."/>
            <person name="Lipzen A."/>
            <person name="Lutzoni F."/>
            <person name="Magnuson J."/>
            <person name="Mondo S."/>
            <person name="Nolan M."/>
            <person name="Ohm R."/>
            <person name="Pangilinan J."/>
            <person name="Park H.-J."/>
            <person name="Ramirez L."/>
            <person name="Alfaro M."/>
            <person name="Sun H."/>
            <person name="Tritt A."/>
            <person name="Yoshinaga Y."/>
            <person name="Zwiers L.-H."/>
            <person name="Turgeon B."/>
            <person name="Goodwin S."/>
            <person name="Spatafora J."/>
            <person name="Crous P."/>
            <person name="Grigoriev I."/>
        </authorList>
    </citation>
    <scope>NUCLEOTIDE SEQUENCE</scope>
    <source>
        <strain evidence="1">CBS 379.55</strain>
    </source>
</reference>
<dbReference type="GeneID" id="54554419"/>
<gene>
    <name evidence="1" type="ORF">EI97DRAFT_462068</name>
</gene>